<dbReference type="InterPro" id="IPR011989">
    <property type="entry name" value="ARM-like"/>
</dbReference>
<keyword evidence="5" id="KW-0472">Membrane</keyword>
<evidence type="ECO:0000256" key="6">
    <source>
        <dbReference type="SAM" id="MobiDB-lite"/>
    </source>
</evidence>
<dbReference type="InterPro" id="IPR016024">
    <property type="entry name" value="ARM-type_fold"/>
</dbReference>
<organism evidence="8 9">
    <name type="scientific">Adineta steineri</name>
    <dbReference type="NCBI Taxonomy" id="433720"/>
    <lineage>
        <taxon>Eukaryota</taxon>
        <taxon>Metazoa</taxon>
        <taxon>Spiralia</taxon>
        <taxon>Gnathifera</taxon>
        <taxon>Rotifera</taxon>
        <taxon>Eurotatoria</taxon>
        <taxon>Bdelloidea</taxon>
        <taxon>Adinetida</taxon>
        <taxon>Adinetidae</taxon>
        <taxon>Adineta</taxon>
    </lineage>
</organism>
<dbReference type="EMBL" id="CAJOAZ010023787">
    <property type="protein sequence ID" value="CAF4378647.1"/>
    <property type="molecule type" value="Genomic_DNA"/>
</dbReference>
<evidence type="ECO:0000313" key="9">
    <source>
        <dbReference type="Proteomes" id="UP000663844"/>
    </source>
</evidence>
<evidence type="ECO:0000256" key="2">
    <source>
        <dbReference type="ARBA" id="ARBA00006613"/>
    </source>
</evidence>
<evidence type="ECO:0000313" key="8">
    <source>
        <dbReference type="EMBL" id="CAF4378647.1"/>
    </source>
</evidence>
<dbReference type="InterPro" id="IPR002553">
    <property type="entry name" value="Clathrin/coatomer_adapt-like_N"/>
</dbReference>
<comment type="caution">
    <text evidence="8">The sequence shown here is derived from an EMBL/GenBank/DDBJ whole genome shotgun (WGS) entry which is preliminary data.</text>
</comment>
<dbReference type="PANTHER" id="PTHR11134">
    <property type="entry name" value="ADAPTOR COMPLEX SUBUNIT BETA FAMILY MEMBER"/>
    <property type="match status" value="1"/>
</dbReference>
<evidence type="ECO:0000256" key="4">
    <source>
        <dbReference type="ARBA" id="ARBA00022927"/>
    </source>
</evidence>
<feature type="domain" description="Clathrin/coatomer adaptor adaptin-like N-terminal" evidence="7">
    <location>
        <begin position="1"/>
        <end position="118"/>
    </location>
</feature>
<evidence type="ECO:0000256" key="1">
    <source>
        <dbReference type="ARBA" id="ARBA00004308"/>
    </source>
</evidence>
<feature type="region of interest" description="Disordered" evidence="6">
    <location>
        <begin position="66"/>
        <end position="88"/>
    </location>
</feature>
<dbReference type="Proteomes" id="UP000663844">
    <property type="component" value="Unassembled WGS sequence"/>
</dbReference>
<comment type="subcellular location">
    <subcellularLocation>
        <location evidence="1">Endomembrane system</location>
    </subcellularLocation>
</comment>
<keyword evidence="4" id="KW-0653">Protein transport</keyword>
<proteinExistence type="inferred from homology"/>
<name>A0A820MVM6_9BILA</name>
<gene>
    <name evidence="8" type="ORF">OXD698_LOCUS50246</name>
</gene>
<evidence type="ECO:0000256" key="3">
    <source>
        <dbReference type="ARBA" id="ARBA00022448"/>
    </source>
</evidence>
<dbReference type="Gene3D" id="1.25.10.10">
    <property type="entry name" value="Leucine-rich Repeat Variant"/>
    <property type="match status" value="1"/>
</dbReference>
<reference evidence="8" key="1">
    <citation type="submission" date="2021-02" db="EMBL/GenBank/DDBJ databases">
        <authorList>
            <person name="Nowell W R."/>
        </authorList>
    </citation>
    <scope>NUCLEOTIDE SEQUENCE</scope>
</reference>
<dbReference type="SUPFAM" id="SSF48371">
    <property type="entry name" value="ARM repeat"/>
    <property type="match status" value="1"/>
</dbReference>
<dbReference type="InterPro" id="IPR026739">
    <property type="entry name" value="AP_beta"/>
</dbReference>
<protein>
    <recommendedName>
        <fullName evidence="7">Clathrin/coatomer adaptor adaptin-like N-terminal domain-containing protein</fullName>
    </recommendedName>
</protein>
<evidence type="ECO:0000256" key="5">
    <source>
        <dbReference type="ARBA" id="ARBA00023136"/>
    </source>
</evidence>
<feature type="compositionally biased region" description="Acidic residues" evidence="6">
    <location>
        <begin position="71"/>
        <end position="86"/>
    </location>
</feature>
<comment type="similarity">
    <text evidence="2">Belongs to the adaptor complexes large subunit family.</text>
</comment>
<dbReference type="GO" id="GO:0006886">
    <property type="term" value="P:intracellular protein transport"/>
    <property type="evidence" value="ECO:0007669"/>
    <property type="project" value="InterPro"/>
</dbReference>
<dbReference type="GO" id="GO:0030117">
    <property type="term" value="C:membrane coat"/>
    <property type="evidence" value="ECO:0007669"/>
    <property type="project" value="InterPro"/>
</dbReference>
<accession>A0A820MVM6</accession>
<dbReference type="GO" id="GO:0016192">
    <property type="term" value="P:vesicle-mediated transport"/>
    <property type="evidence" value="ECO:0007669"/>
    <property type="project" value="InterPro"/>
</dbReference>
<dbReference type="GO" id="GO:0012505">
    <property type="term" value="C:endomembrane system"/>
    <property type="evidence" value="ECO:0007669"/>
    <property type="project" value="UniProtKB-SubCell"/>
</dbReference>
<sequence>MVNGSAVQAFEHVCPERIDLIHKNYRRLCNLLVDIDEWGQVTVLSMLTRYARSQFVDPNKTFEDEKKAFYEDETEKNDDEDEEDDSLDKKTYIMDSDHRLLLRCTKPLLQSRNSAVCMIL</sequence>
<evidence type="ECO:0000259" key="7">
    <source>
        <dbReference type="Pfam" id="PF01602"/>
    </source>
</evidence>
<keyword evidence="3" id="KW-0813">Transport</keyword>
<dbReference type="Pfam" id="PF01602">
    <property type="entry name" value="Adaptin_N"/>
    <property type="match status" value="1"/>
</dbReference>
<dbReference type="AlphaFoldDB" id="A0A820MVM6"/>